<evidence type="ECO:0000256" key="3">
    <source>
        <dbReference type="ARBA" id="ARBA00022741"/>
    </source>
</evidence>
<dbReference type="InterPro" id="IPR027417">
    <property type="entry name" value="P-loop_NTPase"/>
</dbReference>
<evidence type="ECO:0000256" key="2">
    <source>
        <dbReference type="ARBA" id="ARBA00022448"/>
    </source>
</evidence>
<name>A0A1F7WN57_9BACT</name>
<dbReference type="Proteomes" id="UP000178735">
    <property type="component" value="Unassembled WGS sequence"/>
</dbReference>
<evidence type="ECO:0000313" key="7">
    <source>
        <dbReference type="Proteomes" id="UP000178735"/>
    </source>
</evidence>
<reference evidence="6 7" key="1">
    <citation type="journal article" date="2016" name="Nat. Commun.">
        <title>Thousands of microbial genomes shed light on interconnected biogeochemical processes in an aquifer system.</title>
        <authorList>
            <person name="Anantharaman K."/>
            <person name="Brown C.T."/>
            <person name="Hug L.A."/>
            <person name="Sharon I."/>
            <person name="Castelle C.J."/>
            <person name="Probst A.J."/>
            <person name="Thomas B.C."/>
            <person name="Singh A."/>
            <person name="Wilkins M.J."/>
            <person name="Karaoz U."/>
            <person name="Brodie E.L."/>
            <person name="Williams K.H."/>
            <person name="Hubbard S.S."/>
            <person name="Banfield J.F."/>
        </authorList>
    </citation>
    <scope>NUCLEOTIDE SEQUENCE [LARGE SCALE GENOMIC DNA]</scope>
</reference>
<dbReference type="PANTHER" id="PTHR43335">
    <property type="entry name" value="ABC TRANSPORTER, ATP-BINDING PROTEIN"/>
    <property type="match status" value="1"/>
</dbReference>
<organism evidence="6 7">
    <name type="scientific">Candidatus Wallbacteria bacterium GWC2_49_35</name>
    <dbReference type="NCBI Taxonomy" id="1817813"/>
    <lineage>
        <taxon>Bacteria</taxon>
        <taxon>Candidatus Walliibacteriota</taxon>
    </lineage>
</organism>
<comment type="similarity">
    <text evidence="1">Belongs to the ABC transporter superfamily.</text>
</comment>
<sequence>MKFALEAAGVTKKFNNKTALADISFEIPRGSAFGIIGRNGAGKTTLIKLILGFLRPSGGALSVIGGAPGEFYSKIGYLPEYSDYHLSFTGREYLKYLAGVSGMNGAAAAAKVSELLEMTGMSDGADRRMAHYSKGMLQKIGIAQALMTSPEFVILDEPFSGLDPFAQKELCDIMAALKTQNKTLLICSHILAHLEKICDGFAIIHRGRIIRHGETSSMLVTRGRYRLSFENAGAAVVEELKEKHGLSIADDGGYILEEKKKGDKEAVLKRLIDSGASINALGESKETLDDYFNSVVSPREAE</sequence>
<dbReference type="SUPFAM" id="SSF52540">
    <property type="entry name" value="P-loop containing nucleoside triphosphate hydrolases"/>
    <property type="match status" value="1"/>
</dbReference>
<evidence type="ECO:0000259" key="5">
    <source>
        <dbReference type="PROSITE" id="PS50893"/>
    </source>
</evidence>
<evidence type="ECO:0000256" key="1">
    <source>
        <dbReference type="ARBA" id="ARBA00005417"/>
    </source>
</evidence>
<dbReference type="SMART" id="SM00382">
    <property type="entry name" value="AAA"/>
    <property type="match status" value="1"/>
</dbReference>
<dbReference type="Gene3D" id="3.40.50.300">
    <property type="entry name" value="P-loop containing nucleotide triphosphate hydrolases"/>
    <property type="match status" value="1"/>
</dbReference>
<proteinExistence type="inferred from homology"/>
<dbReference type="PROSITE" id="PS00211">
    <property type="entry name" value="ABC_TRANSPORTER_1"/>
    <property type="match status" value="1"/>
</dbReference>
<dbReference type="EMBL" id="MGFH01000148">
    <property type="protein sequence ID" value="OGM04273.1"/>
    <property type="molecule type" value="Genomic_DNA"/>
</dbReference>
<dbReference type="PROSITE" id="PS50893">
    <property type="entry name" value="ABC_TRANSPORTER_2"/>
    <property type="match status" value="1"/>
</dbReference>
<dbReference type="GO" id="GO:0016887">
    <property type="term" value="F:ATP hydrolysis activity"/>
    <property type="evidence" value="ECO:0007669"/>
    <property type="project" value="InterPro"/>
</dbReference>
<dbReference type="CDD" id="cd03230">
    <property type="entry name" value="ABC_DR_subfamily_A"/>
    <property type="match status" value="1"/>
</dbReference>
<evidence type="ECO:0000313" key="6">
    <source>
        <dbReference type="EMBL" id="OGM04273.1"/>
    </source>
</evidence>
<dbReference type="InterPro" id="IPR003593">
    <property type="entry name" value="AAA+_ATPase"/>
</dbReference>
<protein>
    <recommendedName>
        <fullName evidence="5">ABC transporter domain-containing protein</fullName>
    </recommendedName>
</protein>
<evidence type="ECO:0000256" key="4">
    <source>
        <dbReference type="ARBA" id="ARBA00022840"/>
    </source>
</evidence>
<gene>
    <name evidence="6" type="ORF">A2008_02780</name>
</gene>
<accession>A0A1F7WN57</accession>
<keyword evidence="4" id="KW-0067">ATP-binding</keyword>
<comment type="caution">
    <text evidence="6">The sequence shown here is derived from an EMBL/GenBank/DDBJ whole genome shotgun (WGS) entry which is preliminary data.</text>
</comment>
<keyword evidence="3" id="KW-0547">Nucleotide-binding</keyword>
<dbReference type="InterPro" id="IPR017871">
    <property type="entry name" value="ABC_transporter-like_CS"/>
</dbReference>
<dbReference type="Pfam" id="PF00005">
    <property type="entry name" value="ABC_tran"/>
    <property type="match status" value="1"/>
</dbReference>
<dbReference type="InterPro" id="IPR003439">
    <property type="entry name" value="ABC_transporter-like_ATP-bd"/>
</dbReference>
<dbReference type="PANTHER" id="PTHR43335:SF4">
    <property type="entry name" value="ABC TRANSPORTER, ATP-BINDING PROTEIN"/>
    <property type="match status" value="1"/>
</dbReference>
<dbReference type="GO" id="GO:0005524">
    <property type="term" value="F:ATP binding"/>
    <property type="evidence" value="ECO:0007669"/>
    <property type="project" value="UniProtKB-KW"/>
</dbReference>
<dbReference type="AlphaFoldDB" id="A0A1F7WN57"/>
<feature type="domain" description="ABC transporter" evidence="5">
    <location>
        <begin position="5"/>
        <end position="231"/>
    </location>
</feature>
<keyword evidence="2" id="KW-0813">Transport</keyword>
<dbReference type="STRING" id="1817813.A2008_02780"/>